<accession>A0AAV5VKB3</accession>
<organism evidence="2 3">
    <name type="scientific">Pristionchus fissidentatus</name>
    <dbReference type="NCBI Taxonomy" id="1538716"/>
    <lineage>
        <taxon>Eukaryota</taxon>
        <taxon>Metazoa</taxon>
        <taxon>Ecdysozoa</taxon>
        <taxon>Nematoda</taxon>
        <taxon>Chromadorea</taxon>
        <taxon>Rhabditida</taxon>
        <taxon>Rhabditina</taxon>
        <taxon>Diplogasteromorpha</taxon>
        <taxon>Diplogasteroidea</taxon>
        <taxon>Neodiplogasteridae</taxon>
        <taxon>Pristionchus</taxon>
    </lineage>
</organism>
<feature type="region of interest" description="Disordered" evidence="1">
    <location>
        <begin position="78"/>
        <end position="100"/>
    </location>
</feature>
<protein>
    <submittedName>
        <fullName evidence="2">Uncharacterized protein</fullName>
    </submittedName>
</protein>
<gene>
    <name evidence="2" type="ORF">PFISCL1PPCAC_9819</name>
</gene>
<comment type="caution">
    <text evidence="2">The sequence shown here is derived from an EMBL/GenBank/DDBJ whole genome shotgun (WGS) entry which is preliminary data.</text>
</comment>
<proteinExistence type="predicted"/>
<feature type="non-terminal residue" evidence="2">
    <location>
        <position position="1"/>
    </location>
</feature>
<keyword evidence="3" id="KW-1185">Reference proteome</keyword>
<feature type="non-terminal residue" evidence="2">
    <location>
        <position position="132"/>
    </location>
</feature>
<sequence length="132" mass="15643">PRFHFVDMSAKKYFDNSVRNQIQDGIRNFHCLIIDDYDIETSDEMRKKMRNLIEKSDLEHIFFLFVHSIDHFEITESVSHEKNKRTKGEKRKERGGLPNHSPVLIEAVNERIGETTDVNLFIESHHIAHNLR</sequence>
<evidence type="ECO:0000313" key="3">
    <source>
        <dbReference type="Proteomes" id="UP001432322"/>
    </source>
</evidence>
<dbReference type="Proteomes" id="UP001432322">
    <property type="component" value="Unassembled WGS sequence"/>
</dbReference>
<dbReference type="AlphaFoldDB" id="A0AAV5VKB3"/>
<evidence type="ECO:0000256" key="1">
    <source>
        <dbReference type="SAM" id="MobiDB-lite"/>
    </source>
</evidence>
<name>A0AAV5VKB3_9BILA</name>
<dbReference type="EMBL" id="BTSY01000003">
    <property type="protein sequence ID" value="GMT18522.1"/>
    <property type="molecule type" value="Genomic_DNA"/>
</dbReference>
<evidence type="ECO:0000313" key="2">
    <source>
        <dbReference type="EMBL" id="GMT18522.1"/>
    </source>
</evidence>
<reference evidence="2" key="1">
    <citation type="submission" date="2023-10" db="EMBL/GenBank/DDBJ databases">
        <title>Genome assembly of Pristionchus species.</title>
        <authorList>
            <person name="Yoshida K."/>
            <person name="Sommer R.J."/>
        </authorList>
    </citation>
    <scope>NUCLEOTIDE SEQUENCE</scope>
    <source>
        <strain evidence="2">RS5133</strain>
    </source>
</reference>